<proteinExistence type="predicted"/>
<accession>A0AAV6P8V9</accession>
<keyword evidence="10 13" id="KW-0472">Membrane</keyword>
<keyword evidence="6 11" id="KW-0547">Nucleotide-binding</keyword>
<evidence type="ECO:0000256" key="13">
    <source>
        <dbReference type="SAM" id="Phobius"/>
    </source>
</evidence>
<dbReference type="PANTHER" id="PTHR47974:SF9">
    <property type="entry name" value="RECEPTOR-LIKE SERINE_THREONINE-PROTEIN KINASE"/>
    <property type="match status" value="1"/>
</dbReference>
<keyword evidence="3" id="KW-0808">Transferase</keyword>
<reference evidence="15 16" key="1">
    <citation type="journal article" date="2021" name="Hortic Res">
        <title>The domestication of Cucurbita argyrosperma as revealed by the genome of its wild relative.</title>
        <authorList>
            <person name="Barrera-Redondo J."/>
            <person name="Sanchez-de la Vega G."/>
            <person name="Aguirre-Liguori J.A."/>
            <person name="Castellanos-Morales G."/>
            <person name="Gutierrez-Guerrero Y.T."/>
            <person name="Aguirre-Dugua X."/>
            <person name="Aguirre-Planter E."/>
            <person name="Tenaillon M.I."/>
            <person name="Lira-Saade R."/>
            <person name="Eguiarte L.E."/>
        </authorList>
    </citation>
    <scope>NUCLEOTIDE SEQUENCE [LARGE SCALE GENOMIC DNA]</scope>
    <source>
        <strain evidence="15">JBR-2021</strain>
    </source>
</reference>
<feature type="domain" description="Protein kinase" evidence="14">
    <location>
        <begin position="107"/>
        <end position="499"/>
    </location>
</feature>
<evidence type="ECO:0000256" key="8">
    <source>
        <dbReference type="ARBA" id="ARBA00022840"/>
    </source>
</evidence>
<dbReference type="InterPro" id="IPR008271">
    <property type="entry name" value="Ser/Thr_kinase_AS"/>
</dbReference>
<dbReference type="GO" id="GO:0016020">
    <property type="term" value="C:membrane"/>
    <property type="evidence" value="ECO:0007669"/>
    <property type="project" value="UniProtKB-SubCell"/>
</dbReference>
<keyword evidence="2" id="KW-0723">Serine/threonine-protein kinase</keyword>
<dbReference type="Proteomes" id="UP000685013">
    <property type="component" value="Chromosome 1"/>
</dbReference>
<feature type="binding site" evidence="11">
    <location>
        <position position="528"/>
    </location>
    <ligand>
        <name>ATP</name>
        <dbReference type="ChEBI" id="CHEBI:30616"/>
    </ligand>
</feature>
<comment type="caution">
    <text evidence="15">The sequence shown here is derived from an EMBL/GenBank/DDBJ whole genome shotgun (WGS) entry which is preliminary data.</text>
</comment>
<evidence type="ECO:0000313" key="15">
    <source>
        <dbReference type="EMBL" id="KAG6608199.1"/>
    </source>
</evidence>
<dbReference type="PROSITE" id="PS00108">
    <property type="entry name" value="PROTEIN_KINASE_ST"/>
    <property type="match status" value="1"/>
</dbReference>
<evidence type="ECO:0000259" key="14">
    <source>
        <dbReference type="PROSITE" id="PS50011"/>
    </source>
</evidence>
<dbReference type="InterPro" id="IPR000719">
    <property type="entry name" value="Prot_kinase_dom"/>
</dbReference>
<feature type="compositionally biased region" description="Polar residues" evidence="12">
    <location>
        <begin position="814"/>
        <end position="823"/>
    </location>
</feature>
<feature type="compositionally biased region" description="Low complexity" evidence="12">
    <location>
        <begin position="793"/>
        <end position="813"/>
    </location>
</feature>
<evidence type="ECO:0000256" key="12">
    <source>
        <dbReference type="SAM" id="MobiDB-lite"/>
    </source>
</evidence>
<dbReference type="GO" id="GO:0004674">
    <property type="term" value="F:protein serine/threonine kinase activity"/>
    <property type="evidence" value="ECO:0007669"/>
    <property type="project" value="UniProtKB-KW"/>
</dbReference>
<keyword evidence="8 11" id="KW-0067">ATP-binding</keyword>
<evidence type="ECO:0000256" key="7">
    <source>
        <dbReference type="ARBA" id="ARBA00022777"/>
    </source>
</evidence>
<keyword evidence="7 15" id="KW-0418">Kinase</keyword>
<evidence type="ECO:0000256" key="3">
    <source>
        <dbReference type="ARBA" id="ARBA00022679"/>
    </source>
</evidence>
<organism evidence="15 16">
    <name type="scientific">Cucurbita argyrosperma subsp. sororia</name>
    <dbReference type="NCBI Taxonomy" id="37648"/>
    <lineage>
        <taxon>Eukaryota</taxon>
        <taxon>Viridiplantae</taxon>
        <taxon>Streptophyta</taxon>
        <taxon>Embryophyta</taxon>
        <taxon>Tracheophyta</taxon>
        <taxon>Spermatophyta</taxon>
        <taxon>Magnoliopsida</taxon>
        <taxon>eudicotyledons</taxon>
        <taxon>Gunneridae</taxon>
        <taxon>Pentapetalae</taxon>
        <taxon>rosids</taxon>
        <taxon>fabids</taxon>
        <taxon>Cucurbitales</taxon>
        <taxon>Cucurbitaceae</taxon>
        <taxon>Cucurbiteae</taxon>
        <taxon>Cucurbita</taxon>
    </lineage>
</organism>
<evidence type="ECO:0000256" key="10">
    <source>
        <dbReference type="ARBA" id="ARBA00023136"/>
    </source>
</evidence>
<dbReference type="AlphaFoldDB" id="A0AAV6P8V9"/>
<keyword evidence="5" id="KW-0732">Signal</keyword>
<feature type="transmembrane region" description="Helical" evidence="13">
    <location>
        <begin position="20"/>
        <end position="41"/>
    </location>
</feature>
<keyword evidence="9 13" id="KW-1133">Transmembrane helix</keyword>
<feature type="non-terminal residue" evidence="15">
    <location>
        <position position="1"/>
    </location>
</feature>
<feature type="compositionally biased region" description="Low complexity" evidence="12">
    <location>
        <begin position="273"/>
        <end position="291"/>
    </location>
</feature>
<dbReference type="FunFam" id="1.10.510.10:FF:000384">
    <property type="entry name" value="G-type lectin S-receptor-like serine/threonine-protein kinase"/>
    <property type="match status" value="1"/>
</dbReference>
<evidence type="ECO:0000313" key="16">
    <source>
        <dbReference type="Proteomes" id="UP000685013"/>
    </source>
</evidence>
<dbReference type="SMART" id="SM00220">
    <property type="entry name" value="S_TKc"/>
    <property type="match status" value="1"/>
</dbReference>
<protein>
    <submittedName>
        <fullName evidence="15">PR5-like receptor kinase</fullName>
    </submittedName>
</protein>
<feature type="domain" description="Protein kinase" evidence="14">
    <location>
        <begin position="500"/>
        <end position="785"/>
    </location>
</feature>
<keyword evidence="15" id="KW-0675">Receptor</keyword>
<gene>
    <name evidence="15" type="primary">PR5K</name>
    <name evidence="15" type="ORF">SDJN03_01541</name>
</gene>
<feature type="region of interest" description="Disordered" evidence="12">
    <location>
        <begin position="266"/>
        <end position="291"/>
    </location>
</feature>
<evidence type="ECO:0000256" key="5">
    <source>
        <dbReference type="ARBA" id="ARBA00022729"/>
    </source>
</evidence>
<evidence type="ECO:0000256" key="4">
    <source>
        <dbReference type="ARBA" id="ARBA00022692"/>
    </source>
</evidence>
<sequence>MSSVVYSPDTNSSNNSSTTAISVVVTLVIFIVIGAISCCFARKAKQCIVTELRNAVASSASNVAHSTAPNAVPVWEIDQPTMEKFIKEMAEQRPIRFTAHQLYYFTGNYSTPLGAGGFGTVYKGEFPNGVKIAVKVLKRNSEKQAEEQFMNEVGTIGKTYHINLVRLNGFCYDQYMCALVFEYMENRSLDKYLFGKNEELDWRKLQDVAIGTAKDDKEGVIRMCEVALWCIQDCPDERPPMSAVVKMLEGGVEIVPPSKPFLYLDPTPKRNSRGSNLQQTSSSSDYSTSNEDSASYWYKKTTPIMKKLRDVFYSISYAWIDGCVLKNDFQPNPSRIGPFRIYLFFNPSSSPLSLIACKILTLGTLAASPKRIQRRREMIEIALLCQSDWMFSPPDSSFTSPEKAFNSMIILYVVGSVVSLLVFGVIGICLYKFVKKATPDVVRELRNITVAPPLAPAPHVSLPPPVIWEADAPTMEKFFREIAEEKPVRFTAPDLYSFTSNYSTRLGSGGFGEVYKGQFPNGVNIAVKVLKKSSDKRAEEQFMAEVGSICRTYHINLVRLYGFCYDHFMSALVFEYLENGSLDKYLFDRKQGMEWEKLHDIAIGTARGLAYLHEECQQRIIHYDIKPANILLDSNFFPKVGDFGLAKLCNRDNTHVSMSGFRGTFGYSAPEFFLTNCRVSHKCDVYSFGMVLFEIVGRKRNAGVTDSGNPDWFPEKVWDAFEKGVLDELVVGCGIGEGDRERASRACVVALWCVQDAPDERPRMSAVVKMLEGGVDIVAPPKPFQYLNPMRMGSTSGSSGSSEQTKSGSSQNSTATDTNSRWYRNTTTIMRKYEIQMASS</sequence>
<keyword evidence="4 13" id="KW-0812">Transmembrane</keyword>
<evidence type="ECO:0000256" key="11">
    <source>
        <dbReference type="PROSITE-ProRule" id="PRU10141"/>
    </source>
</evidence>
<dbReference type="PROSITE" id="PS00107">
    <property type="entry name" value="PROTEIN_KINASE_ATP"/>
    <property type="match status" value="1"/>
</dbReference>
<name>A0AAV6P8V9_9ROSI</name>
<keyword evidence="16" id="KW-1185">Reference proteome</keyword>
<feature type="region of interest" description="Disordered" evidence="12">
    <location>
        <begin position="788"/>
        <end position="823"/>
    </location>
</feature>
<dbReference type="Pfam" id="PF07714">
    <property type="entry name" value="PK_Tyr_Ser-Thr"/>
    <property type="match status" value="2"/>
</dbReference>
<evidence type="ECO:0000256" key="6">
    <source>
        <dbReference type="ARBA" id="ARBA00022741"/>
    </source>
</evidence>
<dbReference type="EMBL" id="JAGKQH010000001">
    <property type="protein sequence ID" value="KAG6608199.1"/>
    <property type="molecule type" value="Genomic_DNA"/>
</dbReference>
<feature type="transmembrane region" description="Helical" evidence="13">
    <location>
        <begin position="409"/>
        <end position="434"/>
    </location>
</feature>
<evidence type="ECO:0000256" key="2">
    <source>
        <dbReference type="ARBA" id="ARBA00022527"/>
    </source>
</evidence>
<comment type="subcellular location">
    <subcellularLocation>
        <location evidence="1">Membrane</location>
        <topology evidence="1">Single-pass membrane protein</topology>
    </subcellularLocation>
</comment>
<dbReference type="PROSITE" id="PS50011">
    <property type="entry name" value="PROTEIN_KINASE_DOM"/>
    <property type="match status" value="2"/>
</dbReference>
<evidence type="ECO:0000256" key="9">
    <source>
        <dbReference type="ARBA" id="ARBA00022989"/>
    </source>
</evidence>
<evidence type="ECO:0000256" key="1">
    <source>
        <dbReference type="ARBA" id="ARBA00004167"/>
    </source>
</evidence>
<dbReference type="GO" id="GO:0005524">
    <property type="term" value="F:ATP binding"/>
    <property type="evidence" value="ECO:0007669"/>
    <property type="project" value="UniProtKB-UniRule"/>
</dbReference>
<dbReference type="InterPro" id="IPR001245">
    <property type="entry name" value="Ser-Thr/Tyr_kinase_cat_dom"/>
</dbReference>
<dbReference type="InterPro" id="IPR017441">
    <property type="entry name" value="Protein_kinase_ATP_BS"/>
</dbReference>
<dbReference type="PANTHER" id="PTHR47974">
    <property type="entry name" value="OS07G0415500 PROTEIN"/>
    <property type="match status" value="1"/>
</dbReference>